<keyword evidence="5" id="KW-0804">Transcription</keyword>
<dbReference type="Gene3D" id="3.40.50.300">
    <property type="entry name" value="P-loop containing nucleotide triphosphate hydrolases"/>
    <property type="match status" value="1"/>
</dbReference>
<dbReference type="InterPro" id="IPR025944">
    <property type="entry name" value="Sigma_54_int_dom_CS"/>
</dbReference>
<dbReference type="GO" id="GO:0005524">
    <property type="term" value="F:ATP binding"/>
    <property type="evidence" value="ECO:0007669"/>
    <property type="project" value="UniProtKB-KW"/>
</dbReference>
<feature type="modified residue" description="4-aspartylphosphate" evidence="6">
    <location>
        <position position="63"/>
    </location>
</feature>
<keyword evidence="1" id="KW-0547">Nucleotide-binding</keyword>
<keyword evidence="3" id="KW-0805">Transcription regulation</keyword>
<dbReference type="AlphaFoldDB" id="A0A6C1B5I6"/>
<dbReference type="PRINTS" id="PR01590">
    <property type="entry name" value="HTHFIS"/>
</dbReference>
<evidence type="ECO:0000313" key="9">
    <source>
        <dbReference type="EMBL" id="QID18986.1"/>
    </source>
</evidence>
<dbReference type="PROSITE" id="PS00676">
    <property type="entry name" value="SIGMA54_INTERACT_2"/>
    <property type="match status" value="1"/>
</dbReference>
<dbReference type="SUPFAM" id="SSF52172">
    <property type="entry name" value="CheY-like"/>
    <property type="match status" value="1"/>
</dbReference>
<dbReference type="Gene3D" id="3.40.50.2300">
    <property type="match status" value="1"/>
</dbReference>
<dbReference type="PROSITE" id="PS00688">
    <property type="entry name" value="SIGMA54_INTERACT_3"/>
    <property type="match status" value="1"/>
</dbReference>
<dbReference type="InterPro" id="IPR009057">
    <property type="entry name" value="Homeodomain-like_sf"/>
</dbReference>
<dbReference type="PROSITE" id="PS50045">
    <property type="entry name" value="SIGMA54_INTERACT_4"/>
    <property type="match status" value="1"/>
</dbReference>
<dbReference type="InterPro" id="IPR025943">
    <property type="entry name" value="Sigma_54_int_dom_ATP-bd_2"/>
</dbReference>
<dbReference type="PROSITE" id="PS50110">
    <property type="entry name" value="RESPONSE_REGULATORY"/>
    <property type="match status" value="1"/>
</dbReference>
<evidence type="ECO:0000259" key="8">
    <source>
        <dbReference type="PROSITE" id="PS50110"/>
    </source>
</evidence>
<dbReference type="KEGG" id="azq:G3580_15985"/>
<evidence type="ECO:0000256" key="6">
    <source>
        <dbReference type="PROSITE-ProRule" id="PRU00169"/>
    </source>
</evidence>
<gene>
    <name evidence="9" type="ORF">G3580_15985</name>
</gene>
<dbReference type="EMBL" id="CP048836">
    <property type="protein sequence ID" value="QID18986.1"/>
    <property type="molecule type" value="Genomic_DNA"/>
</dbReference>
<feature type="domain" description="Response regulatory" evidence="8">
    <location>
        <begin position="14"/>
        <end position="128"/>
    </location>
</feature>
<evidence type="ECO:0000259" key="7">
    <source>
        <dbReference type="PROSITE" id="PS50045"/>
    </source>
</evidence>
<name>A0A6C1B5I6_9RHOO</name>
<keyword evidence="10" id="KW-1185">Reference proteome</keyword>
<dbReference type="FunFam" id="3.40.50.300:FF:000006">
    <property type="entry name" value="DNA-binding transcriptional regulator NtrC"/>
    <property type="match status" value="1"/>
</dbReference>
<evidence type="ECO:0000256" key="3">
    <source>
        <dbReference type="ARBA" id="ARBA00023015"/>
    </source>
</evidence>
<dbReference type="SUPFAM" id="SSF52540">
    <property type="entry name" value="P-loop containing nucleoside triphosphate hydrolases"/>
    <property type="match status" value="1"/>
</dbReference>
<dbReference type="InterPro" id="IPR058031">
    <property type="entry name" value="AAA_lid_NorR"/>
</dbReference>
<dbReference type="InterPro" id="IPR002197">
    <property type="entry name" value="HTH_Fis"/>
</dbReference>
<evidence type="ECO:0000256" key="1">
    <source>
        <dbReference type="ARBA" id="ARBA00022741"/>
    </source>
</evidence>
<evidence type="ECO:0000256" key="5">
    <source>
        <dbReference type="ARBA" id="ARBA00023163"/>
    </source>
</evidence>
<dbReference type="InterPro" id="IPR002078">
    <property type="entry name" value="Sigma_54_int"/>
</dbReference>
<dbReference type="PANTHER" id="PTHR32071:SF100">
    <property type="entry name" value="RESPONSE REGULATOR PROTEIN PILR"/>
    <property type="match status" value="1"/>
</dbReference>
<dbReference type="InterPro" id="IPR027417">
    <property type="entry name" value="P-loop_NTPase"/>
</dbReference>
<dbReference type="SUPFAM" id="SSF46689">
    <property type="entry name" value="Homeodomain-like"/>
    <property type="match status" value="1"/>
</dbReference>
<dbReference type="GO" id="GO:0006355">
    <property type="term" value="P:regulation of DNA-templated transcription"/>
    <property type="evidence" value="ECO:0007669"/>
    <property type="project" value="InterPro"/>
</dbReference>
<protein>
    <submittedName>
        <fullName evidence="9">Sigma-54-dependent Fis family transcriptional regulator</fullName>
    </submittedName>
</protein>
<dbReference type="SMART" id="SM00382">
    <property type="entry name" value="AAA"/>
    <property type="match status" value="1"/>
</dbReference>
<keyword evidence="4" id="KW-0238">DNA-binding</keyword>
<dbReference type="Pfam" id="PF02954">
    <property type="entry name" value="HTH_8"/>
    <property type="match status" value="1"/>
</dbReference>
<dbReference type="PANTHER" id="PTHR32071">
    <property type="entry name" value="TRANSCRIPTIONAL REGULATORY PROTEIN"/>
    <property type="match status" value="1"/>
</dbReference>
<keyword evidence="2" id="KW-0067">ATP-binding</keyword>
<dbReference type="Pfam" id="PF00158">
    <property type="entry name" value="Sigma54_activat"/>
    <property type="match status" value="1"/>
</dbReference>
<organism evidence="9 10">
    <name type="scientific">Nitrogeniibacter mangrovi</name>
    <dbReference type="NCBI Taxonomy" id="2016596"/>
    <lineage>
        <taxon>Bacteria</taxon>
        <taxon>Pseudomonadati</taxon>
        <taxon>Pseudomonadota</taxon>
        <taxon>Betaproteobacteria</taxon>
        <taxon>Rhodocyclales</taxon>
        <taxon>Zoogloeaceae</taxon>
        <taxon>Nitrogeniibacter</taxon>
    </lineage>
</organism>
<keyword evidence="6" id="KW-0597">Phosphoprotein</keyword>
<dbReference type="Gene3D" id="1.10.8.60">
    <property type="match status" value="1"/>
</dbReference>
<dbReference type="Pfam" id="PF25601">
    <property type="entry name" value="AAA_lid_14"/>
    <property type="match status" value="1"/>
</dbReference>
<dbReference type="InterPro" id="IPR003593">
    <property type="entry name" value="AAA+_ATPase"/>
</dbReference>
<accession>A0A6C1B5I6</accession>
<dbReference type="Pfam" id="PF00072">
    <property type="entry name" value="Response_reg"/>
    <property type="match status" value="1"/>
</dbReference>
<dbReference type="SMART" id="SM00448">
    <property type="entry name" value="REC"/>
    <property type="match status" value="1"/>
</dbReference>
<dbReference type="Gene3D" id="1.10.10.60">
    <property type="entry name" value="Homeodomain-like"/>
    <property type="match status" value="1"/>
</dbReference>
<reference evidence="9 10" key="1">
    <citation type="submission" date="2020-02" db="EMBL/GenBank/DDBJ databases">
        <title>Nitrogenibacter mangrovi gen. nov., sp. nov. isolated from mangrove sediment, a denitrifying betaproteobacterium.</title>
        <authorList>
            <person name="Liao H."/>
            <person name="Tian Y."/>
        </authorList>
    </citation>
    <scope>NUCLEOTIDE SEQUENCE [LARGE SCALE GENOMIC DNA]</scope>
    <source>
        <strain evidence="9 10">M9-3-2</strain>
    </source>
</reference>
<dbReference type="RefSeq" id="WP_173767171.1">
    <property type="nucleotide sequence ID" value="NZ_CP048836.1"/>
</dbReference>
<evidence type="ECO:0000313" key="10">
    <source>
        <dbReference type="Proteomes" id="UP000501991"/>
    </source>
</evidence>
<dbReference type="GO" id="GO:0000160">
    <property type="term" value="P:phosphorelay signal transduction system"/>
    <property type="evidence" value="ECO:0007669"/>
    <property type="project" value="InterPro"/>
</dbReference>
<proteinExistence type="predicted"/>
<feature type="domain" description="Sigma-54 factor interaction" evidence="7">
    <location>
        <begin position="146"/>
        <end position="375"/>
    </location>
</feature>
<sequence length="459" mass="50121">MSTNDRRQRPRGTDVLVVDDEDDIRELLEMTLARMGLGADAAGSVAEARALLEHNSYRLCLTDMRLPDGEGLELVRYINEHCADLPVAVITAYGSMENAVGALKAGAFDYLAKPVSLEQLRALIKSVFRLPEKGAGAVEKDASAFLIGESAAMAQVRQLIEKLARSQAPVYISGESGSGKERAARAIHGLGPRAAASFVAVNCGAIPENLMESEFFGYRKGAFTGADADHDGFFQAANGGTLFLDEVADLPLSMQVKLLRVIQEKRVRRIGETEEVPVDVRIISATHQNLRALVEDHRFRQDLFYRLNVIELKMPALRERKEDIPALAEALLERLAAQAGLGQPRLSAQAAQALADYGFPGNVRELENTLERALALSGDEVIHVEDLALDPLLGTESAVSFSGSEALHMGLQEYLDDAEREAIHEALAETGGNRTAAARLLKVTFRSLRYRMERLGMKE</sequence>
<dbReference type="InterPro" id="IPR001789">
    <property type="entry name" value="Sig_transdc_resp-reg_receiver"/>
</dbReference>
<dbReference type="InterPro" id="IPR011006">
    <property type="entry name" value="CheY-like_superfamily"/>
</dbReference>
<dbReference type="Proteomes" id="UP000501991">
    <property type="component" value="Chromosome"/>
</dbReference>
<evidence type="ECO:0000256" key="2">
    <source>
        <dbReference type="ARBA" id="ARBA00022840"/>
    </source>
</evidence>
<evidence type="ECO:0000256" key="4">
    <source>
        <dbReference type="ARBA" id="ARBA00023125"/>
    </source>
</evidence>
<dbReference type="GO" id="GO:0043565">
    <property type="term" value="F:sequence-specific DNA binding"/>
    <property type="evidence" value="ECO:0007669"/>
    <property type="project" value="InterPro"/>
</dbReference>
<dbReference type="CDD" id="cd00009">
    <property type="entry name" value="AAA"/>
    <property type="match status" value="1"/>
</dbReference>